<dbReference type="EMBL" id="MFFF01000004">
    <property type="protein sequence ID" value="OGF00033.1"/>
    <property type="molecule type" value="Genomic_DNA"/>
</dbReference>
<evidence type="ECO:0000256" key="5">
    <source>
        <dbReference type="ARBA" id="ARBA00022927"/>
    </source>
</evidence>
<evidence type="ECO:0000256" key="2">
    <source>
        <dbReference type="ARBA" id="ARBA00008445"/>
    </source>
</evidence>
<dbReference type="GO" id="GO:0005886">
    <property type="term" value="C:plasma membrane"/>
    <property type="evidence" value="ECO:0007669"/>
    <property type="project" value="UniProtKB-SubCell"/>
</dbReference>
<proteinExistence type="inferred from homology"/>
<gene>
    <name evidence="10" type="ORF">A3J05_02960</name>
</gene>
<dbReference type="InterPro" id="IPR004692">
    <property type="entry name" value="SecG"/>
</dbReference>
<dbReference type="Proteomes" id="UP000177235">
    <property type="component" value="Unassembled WGS sequence"/>
</dbReference>
<feature type="transmembrane region" description="Helical" evidence="9">
    <location>
        <begin position="6"/>
        <end position="22"/>
    </location>
</feature>
<name>A0A1F5QDT0_9BACT</name>
<feature type="transmembrane region" description="Helical" evidence="9">
    <location>
        <begin position="49"/>
        <end position="70"/>
    </location>
</feature>
<keyword evidence="9" id="KW-1003">Cell membrane</keyword>
<keyword evidence="7 9" id="KW-0811">Translocation</keyword>
<dbReference type="GO" id="GO:0015450">
    <property type="term" value="F:protein-transporting ATPase activity"/>
    <property type="evidence" value="ECO:0007669"/>
    <property type="project" value="UniProtKB-UniRule"/>
</dbReference>
<keyword evidence="8 9" id="KW-0472">Membrane</keyword>
<protein>
    <recommendedName>
        <fullName evidence="9">Protein-export membrane protein SecG</fullName>
    </recommendedName>
</protein>
<evidence type="ECO:0000256" key="7">
    <source>
        <dbReference type="ARBA" id="ARBA00023010"/>
    </source>
</evidence>
<dbReference type="GO" id="GO:0009306">
    <property type="term" value="P:protein secretion"/>
    <property type="evidence" value="ECO:0007669"/>
    <property type="project" value="UniProtKB-UniRule"/>
</dbReference>
<dbReference type="Pfam" id="PF03840">
    <property type="entry name" value="SecG"/>
    <property type="match status" value="1"/>
</dbReference>
<evidence type="ECO:0000313" key="10">
    <source>
        <dbReference type="EMBL" id="OGF00033.1"/>
    </source>
</evidence>
<accession>A0A1F5QDT0</accession>
<reference evidence="10 11" key="1">
    <citation type="journal article" date="2016" name="Nat. Commun.">
        <title>Thousands of microbial genomes shed light on interconnected biogeochemical processes in an aquifer system.</title>
        <authorList>
            <person name="Anantharaman K."/>
            <person name="Brown C.T."/>
            <person name="Hug L.A."/>
            <person name="Sharon I."/>
            <person name="Castelle C.J."/>
            <person name="Probst A.J."/>
            <person name="Thomas B.C."/>
            <person name="Singh A."/>
            <person name="Wilkins M.J."/>
            <person name="Karaoz U."/>
            <person name="Brodie E.L."/>
            <person name="Williams K.H."/>
            <person name="Hubbard S.S."/>
            <person name="Banfield J.F."/>
        </authorList>
    </citation>
    <scope>NUCLEOTIDE SEQUENCE [LARGE SCALE GENOMIC DNA]</scope>
</reference>
<evidence type="ECO:0000313" key="11">
    <source>
        <dbReference type="Proteomes" id="UP000177235"/>
    </source>
</evidence>
<organism evidence="10 11">
    <name type="scientific">Candidatus Doudnabacteria bacterium RIFCSPLOWO2_02_FULL_48_13</name>
    <dbReference type="NCBI Taxonomy" id="1817845"/>
    <lineage>
        <taxon>Bacteria</taxon>
        <taxon>Candidatus Doudnaibacteriota</taxon>
    </lineage>
</organism>
<comment type="caution">
    <text evidence="10">The sequence shown here is derived from an EMBL/GenBank/DDBJ whole genome shotgun (WGS) entry which is preliminary data.</text>
</comment>
<evidence type="ECO:0000256" key="9">
    <source>
        <dbReference type="RuleBase" id="RU365087"/>
    </source>
</evidence>
<evidence type="ECO:0000256" key="4">
    <source>
        <dbReference type="ARBA" id="ARBA00022692"/>
    </source>
</evidence>
<keyword evidence="3 9" id="KW-0813">Transport</keyword>
<keyword evidence="4 9" id="KW-0812">Transmembrane</keyword>
<evidence type="ECO:0000256" key="8">
    <source>
        <dbReference type="ARBA" id="ARBA00023136"/>
    </source>
</evidence>
<dbReference type="AlphaFoldDB" id="A0A1F5QDT0"/>
<keyword evidence="5 9" id="KW-0653">Protein transport</keyword>
<comment type="subcellular location">
    <subcellularLocation>
        <location evidence="9">Cell membrane</location>
        <topology evidence="9">Multi-pass membrane protein</topology>
    </subcellularLocation>
    <subcellularLocation>
        <location evidence="1">Membrane</location>
        <topology evidence="1">Multi-pass membrane protein</topology>
    </subcellularLocation>
</comment>
<comment type="function">
    <text evidence="9">Involved in protein export. Participates in an early event of protein translocation.</text>
</comment>
<evidence type="ECO:0000256" key="1">
    <source>
        <dbReference type="ARBA" id="ARBA00004141"/>
    </source>
</evidence>
<dbReference type="NCBIfam" id="TIGR00810">
    <property type="entry name" value="secG"/>
    <property type="match status" value="1"/>
</dbReference>
<comment type="similarity">
    <text evidence="2 9">Belongs to the SecG family.</text>
</comment>
<sequence>MKQVIVIAQIAVSVLIIISVLIQNRGSGLSSVFGGGNIYRTKRGLERGLFILTVILVILFIAIGALNLVISS</sequence>
<keyword evidence="6 9" id="KW-1133">Transmembrane helix</keyword>
<evidence type="ECO:0000256" key="3">
    <source>
        <dbReference type="ARBA" id="ARBA00022448"/>
    </source>
</evidence>
<evidence type="ECO:0000256" key="6">
    <source>
        <dbReference type="ARBA" id="ARBA00022989"/>
    </source>
</evidence>